<dbReference type="Proteomes" id="UP000295807">
    <property type="component" value="Unassembled WGS sequence"/>
</dbReference>
<evidence type="ECO:0000313" key="1">
    <source>
        <dbReference type="EMBL" id="TCS84971.1"/>
    </source>
</evidence>
<keyword evidence="2" id="KW-1185">Reference proteome</keyword>
<gene>
    <name evidence="1" type="ORF">EDD80_11663</name>
</gene>
<dbReference type="OrthoDB" id="799853at2"/>
<name>A0A4R3KLK8_9SPHI</name>
<evidence type="ECO:0000313" key="2">
    <source>
        <dbReference type="Proteomes" id="UP000295807"/>
    </source>
</evidence>
<dbReference type="InterPro" id="IPR011110">
    <property type="entry name" value="Reg_prop"/>
</dbReference>
<dbReference type="Pfam" id="PF07494">
    <property type="entry name" value="Reg_prop"/>
    <property type="match status" value="2"/>
</dbReference>
<sequence>MKYIHVYALFLMSVFHTSCGQKQTEPHKDNINYNIKDTVTSYGPSTMVRNVKQDRNGNILIAASWGGVFRYDGKSFTNLTSRIGSRRYWDVLEDRRGNLWFASTDSGVYYYNGKSFQHFTTREGLANNLVMSIYEDKAGNIWFGGGGLSLYDGKSFRNFTTKDGFPNNGGRAIMEDKTGKLWIATGDGPCFYDGKTFTVLKNKDGKLFKNTWSIIEDKKGSIWFGDVNGLWRYDGSTFAKVSQRGAYAVIEDKKGNIWTTGSVNPNNVGAWALSRYDHKSLYNKKPTVTEILSGPPAFLGLLEASDGSIWFGSGSGVYRYDGKTITDFKSKEGMK</sequence>
<dbReference type="RefSeq" id="WP_132130570.1">
    <property type="nucleotide sequence ID" value="NZ_CP042432.1"/>
</dbReference>
<dbReference type="AlphaFoldDB" id="A0A4R3KLK8"/>
<dbReference type="SUPFAM" id="SSF63829">
    <property type="entry name" value="Calcium-dependent phosphotriesterase"/>
    <property type="match status" value="2"/>
</dbReference>
<accession>A0A4R3KLK8</accession>
<dbReference type="InterPro" id="IPR015943">
    <property type="entry name" value="WD40/YVTN_repeat-like_dom_sf"/>
</dbReference>
<protein>
    <submittedName>
        <fullName evidence="1">Two component regulator with propeller domain</fullName>
    </submittedName>
</protein>
<dbReference type="EMBL" id="SMAD01000016">
    <property type="protein sequence ID" value="TCS84971.1"/>
    <property type="molecule type" value="Genomic_DNA"/>
</dbReference>
<dbReference type="Gene3D" id="2.130.10.10">
    <property type="entry name" value="YVTN repeat-like/Quinoprotein amine dehydrogenase"/>
    <property type="match status" value="3"/>
</dbReference>
<comment type="caution">
    <text evidence="1">The sequence shown here is derived from an EMBL/GenBank/DDBJ whole genome shotgun (WGS) entry which is preliminary data.</text>
</comment>
<proteinExistence type="predicted"/>
<organism evidence="1 2">
    <name type="scientific">Anseongella ginsenosidimutans</name>
    <dbReference type="NCBI Taxonomy" id="496056"/>
    <lineage>
        <taxon>Bacteria</taxon>
        <taxon>Pseudomonadati</taxon>
        <taxon>Bacteroidota</taxon>
        <taxon>Sphingobacteriia</taxon>
        <taxon>Sphingobacteriales</taxon>
        <taxon>Sphingobacteriaceae</taxon>
        <taxon>Anseongella</taxon>
    </lineage>
</organism>
<reference evidence="1 2" key="1">
    <citation type="submission" date="2019-03" db="EMBL/GenBank/DDBJ databases">
        <title>Genomic Encyclopedia of Type Strains, Phase IV (KMG-IV): sequencing the most valuable type-strain genomes for metagenomic binning, comparative biology and taxonomic classification.</title>
        <authorList>
            <person name="Goeker M."/>
        </authorList>
    </citation>
    <scope>NUCLEOTIDE SEQUENCE [LARGE SCALE GENOMIC DNA]</scope>
    <source>
        <strain evidence="1 2">DSM 21100</strain>
    </source>
</reference>